<gene>
    <name evidence="2" type="ORF">C8D99_10926</name>
</gene>
<feature type="transmembrane region" description="Helical" evidence="1">
    <location>
        <begin position="202"/>
        <end position="220"/>
    </location>
</feature>
<comment type="caution">
    <text evidence="2">The sequence shown here is derived from an EMBL/GenBank/DDBJ whole genome shotgun (WGS) entry which is preliminary data.</text>
</comment>
<keyword evidence="1" id="KW-0812">Transmembrane</keyword>
<evidence type="ECO:0000313" key="2">
    <source>
        <dbReference type="EMBL" id="TDY60172.1"/>
    </source>
</evidence>
<dbReference type="InterPro" id="IPR007820">
    <property type="entry name" value="AbrB_fam"/>
</dbReference>
<feature type="transmembrane region" description="Helical" evidence="1">
    <location>
        <begin position="124"/>
        <end position="151"/>
    </location>
</feature>
<dbReference type="EMBL" id="SORI01000009">
    <property type="protein sequence ID" value="TDY60172.1"/>
    <property type="molecule type" value="Genomic_DNA"/>
</dbReference>
<accession>A0A4R8M7C9</accession>
<protein>
    <recommendedName>
        <fullName evidence="4">AbrB family transcriptional regulator</fullName>
    </recommendedName>
</protein>
<dbReference type="Proteomes" id="UP000295066">
    <property type="component" value="Unassembled WGS sequence"/>
</dbReference>
<dbReference type="NCBIfam" id="TIGR03082">
    <property type="entry name" value="Gneg_AbrB_dup"/>
    <property type="match status" value="2"/>
</dbReference>
<dbReference type="AlphaFoldDB" id="A0A4R8M7C9"/>
<dbReference type="GO" id="GO:0010468">
    <property type="term" value="P:regulation of gene expression"/>
    <property type="evidence" value="ECO:0007669"/>
    <property type="project" value="InterPro"/>
</dbReference>
<dbReference type="RefSeq" id="WP_133957637.1">
    <property type="nucleotide sequence ID" value="NZ_SORI01000009.1"/>
</dbReference>
<organism evidence="2 3">
    <name type="scientific">Aminivibrio pyruvatiphilus</name>
    <dbReference type="NCBI Taxonomy" id="1005740"/>
    <lineage>
        <taxon>Bacteria</taxon>
        <taxon>Thermotogati</taxon>
        <taxon>Synergistota</taxon>
        <taxon>Synergistia</taxon>
        <taxon>Synergistales</taxon>
        <taxon>Aminobacteriaceae</taxon>
        <taxon>Aminivibrio</taxon>
    </lineage>
</organism>
<feature type="transmembrane region" description="Helical" evidence="1">
    <location>
        <begin position="280"/>
        <end position="301"/>
    </location>
</feature>
<evidence type="ECO:0008006" key="4">
    <source>
        <dbReference type="Google" id="ProtNLM"/>
    </source>
</evidence>
<feature type="transmembrane region" description="Helical" evidence="1">
    <location>
        <begin position="81"/>
        <end position="104"/>
    </location>
</feature>
<dbReference type="OrthoDB" id="5460360at2"/>
<feature type="transmembrane region" description="Helical" evidence="1">
    <location>
        <begin position="51"/>
        <end position="69"/>
    </location>
</feature>
<feature type="transmembrane region" description="Helical" evidence="1">
    <location>
        <begin position="308"/>
        <end position="328"/>
    </location>
</feature>
<sequence>MTGLLLVFAAGITGYFVFRRLRLPVPGVLGSLSFAAALNLAGFYPEFPLRYVVWFSNIVIGTYVGQKVTRTSVRFLRDLPVPALTISAGMLVISLAGGGLLYLMSDLSPVTALLGSTAGGISEMALLSMSLGADVASVTLLQVFRLLAAILATPVFCRRWTAWCEGRTQGAVSCPCPLPREIRDMGADDDLPPPRGENRPSARGFAVLAAAALAGGFTGYRLHLPVGILTGAMFAVSAMNLAGKEQPPLPGGLRTSAQIGIGIIIAANITLDTLRQFTTMAGPVILITFAMLAASLSLGFLLHRMTGWNYPTCLLSTSLGGLSQMSIISEEMGADPLKVSILQTVRLVTILMVFPLLMTFLFG</sequence>
<dbReference type="InterPro" id="IPR017516">
    <property type="entry name" value="AbrB_dup"/>
</dbReference>
<dbReference type="GO" id="GO:0016020">
    <property type="term" value="C:membrane"/>
    <property type="evidence" value="ECO:0007669"/>
    <property type="project" value="InterPro"/>
</dbReference>
<dbReference type="PANTHER" id="PTHR38457">
    <property type="entry name" value="REGULATOR ABRB-RELATED"/>
    <property type="match status" value="1"/>
</dbReference>
<dbReference type="PANTHER" id="PTHR38457:SF1">
    <property type="entry name" value="REGULATOR ABRB-RELATED"/>
    <property type="match status" value="1"/>
</dbReference>
<keyword evidence="3" id="KW-1185">Reference proteome</keyword>
<feature type="transmembrane region" description="Helical" evidence="1">
    <location>
        <begin position="340"/>
        <end position="362"/>
    </location>
</feature>
<proteinExistence type="predicted"/>
<reference evidence="2 3" key="1">
    <citation type="submission" date="2019-03" db="EMBL/GenBank/DDBJ databases">
        <title>Genomic Encyclopedia of Type Strains, Phase IV (KMG-IV): sequencing the most valuable type-strain genomes for metagenomic binning, comparative biology and taxonomic classification.</title>
        <authorList>
            <person name="Goeker M."/>
        </authorList>
    </citation>
    <scope>NUCLEOTIDE SEQUENCE [LARGE SCALE GENOMIC DNA]</scope>
    <source>
        <strain evidence="2 3">DSM 25964</strain>
    </source>
</reference>
<keyword evidence="1" id="KW-0472">Membrane</keyword>
<name>A0A4R8M7C9_9BACT</name>
<dbReference type="Pfam" id="PF05145">
    <property type="entry name" value="AbrB"/>
    <property type="match status" value="2"/>
</dbReference>
<evidence type="ECO:0000256" key="1">
    <source>
        <dbReference type="SAM" id="Phobius"/>
    </source>
</evidence>
<evidence type="ECO:0000313" key="3">
    <source>
        <dbReference type="Proteomes" id="UP000295066"/>
    </source>
</evidence>
<keyword evidence="1" id="KW-1133">Transmembrane helix</keyword>